<feature type="transmembrane region" description="Helical" evidence="6">
    <location>
        <begin position="242"/>
        <end position="263"/>
    </location>
</feature>
<dbReference type="InterPro" id="IPR036259">
    <property type="entry name" value="MFS_trans_sf"/>
</dbReference>
<reference evidence="8 9" key="1">
    <citation type="journal article" date="2015" name="Genome Announc.">
        <title>Expanding the biotechnology potential of lactobacilli through comparative genomics of 213 strains and associated genera.</title>
        <authorList>
            <person name="Sun Z."/>
            <person name="Harris H.M."/>
            <person name="McCann A."/>
            <person name="Guo C."/>
            <person name="Argimon S."/>
            <person name="Zhang W."/>
            <person name="Yang X."/>
            <person name="Jeffery I.B."/>
            <person name="Cooney J.C."/>
            <person name="Kagawa T.F."/>
            <person name="Liu W."/>
            <person name="Song Y."/>
            <person name="Salvetti E."/>
            <person name="Wrobel A."/>
            <person name="Rasinkangas P."/>
            <person name="Parkhill J."/>
            <person name="Rea M.C."/>
            <person name="O'Sullivan O."/>
            <person name="Ritari J."/>
            <person name="Douillard F.P."/>
            <person name="Paul Ross R."/>
            <person name="Yang R."/>
            <person name="Briner A.E."/>
            <person name="Felis G.E."/>
            <person name="de Vos W.M."/>
            <person name="Barrangou R."/>
            <person name="Klaenhammer T.R."/>
            <person name="Caufield P.W."/>
            <person name="Cui Y."/>
            <person name="Zhang H."/>
            <person name="O'Toole P.W."/>
        </authorList>
    </citation>
    <scope>NUCLEOTIDE SEQUENCE [LARGE SCALE GENOMIC DNA]</scope>
    <source>
        <strain evidence="8 9">DSM 13343</strain>
    </source>
</reference>
<dbReference type="Gene3D" id="1.20.1250.20">
    <property type="entry name" value="MFS general substrate transporter like domains"/>
    <property type="match status" value="1"/>
</dbReference>
<feature type="transmembrane region" description="Helical" evidence="6">
    <location>
        <begin position="157"/>
        <end position="176"/>
    </location>
</feature>
<dbReference type="PANTHER" id="PTHR23511:SF34">
    <property type="entry name" value="SYNAPTIC VESICLE GLYCOPROTEIN 2"/>
    <property type="match status" value="1"/>
</dbReference>
<keyword evidence="3 6" id="KW-0812">Transmembrane</keyword>
<feature type="transmembrane region" description="Helical" evidence="6">
    <location>
        <begin position="132"/>
        <end position="151"/>
    </location>
</feature>
<dbReference type="RefSeq" id="WP_056964170.1">
    <property type="nucleotide sequence ID" value="NZ_AZEU01000179.1"/>
</dbReference>
<feature type="transmembrane region" description="Helical" evidence="6">
    <location>
        <begin position="336"/>
        <end position="352"/>
    </location>
</feature>
<dbReference type="Proteomes" id="UP000051790">
    <property type="component" value="Unassembled WGS sequence"/>
</dbReference>
<keyword evidence="5 6" id="KW-0472">Membrane</keyword>
<dbReference type="CDD" id="cd17316">
    <property type="entry name" value="MFS_SV2_like"/>
    <property type="match status" value="1"/>
</dbReference>
<protein>
    <submittedName>
        <fullName evidence="8">Major facilitator superfamily permease</fullName>
    </submittedName>
</protein>
<feature type="transmembrane region" description="Helical" evidence="6">
    <location>
        <begin position="41"/>
        <end position="61"/>
    </location>
</feature>
<evidence type="ECO:0000256" key="3">
    <source>
        <dbReference type="ARBA" id="ARBA00022692"/>
    </source>
</evidence>
<dbReference type="InterPro" id="IPR011701">
    <property type="entry name" value="MFS"/>
</dbReference>
<keyword evidence="9" id="KW-1185">Reference proteome</keyword>
<comment type="caution">
    <text evidence="8">The sequence shown here is derived from an EMBL/GenBank/DDBJ whole genome shotgun (WGS) entry which is preliminary data.</text>
</comment>
<feature type="transmembrane region" description="Helical" evidence="6">
    <location>
        <begin position="358"/>
        <end position="380"/>
    </location>
</feature>
<evidence type="ECO:0000256" key="5">
    <source>
        <dbReference type="ARBA" id="ARBA00023136"/>
    </source>
</evidence>
<evidence type="ECO:0000313" key="9">
    <source>
        <dbReference type="Proteomes" id="UP000051790"/>
    </source>
</evidence>
<comment type="subcellular location">
    <subcellularLocation>
        <location evidence="1">Cell membrane</location>
        <topology evidence="1">Multi-pass membrane protein</topology>
    </subcellularLocation>
</comment>
<evidence type="ECO:0000256" key="4">
    <source>
        <dbReference type="ARBA" id="ARBA00022989"/>
    </source>
</evidence>
<feature type="transmembrane region" description="Helical" evidence="6">
    <location>
        <begin position="270"/>
        <end position="287"/>
    </location>
</feature>
<gene>
    <name evidence="8" type="ORF">FD01_GL001543</name>
</gene>
<dbReference type="AlphaFoldDB" id="A0A0R1QGX1"/>
<evidence type="ECO:0000256" key="1">
    <source>
        <dbReference type="ARBA" id="ARBA00004651"/>
    </source>
</evidence>
<dbReference type="PATRIC" id="fig|1423769.4.peg.1653"/>
<accession>A0A0R1QGX1</accession>
<feature type="domain" description="Major facilitator superfamily (MFS) profile" evidence="7">
    <location>
        <begin position="7"/>
        <end position="384"/>
    </location>
</feature>
<dbReference type="InterPro" id="IPR020846">
    <property type="entry name" value="MFS_dom"/>
</dbReference>
<evidence type="ECO:0000256" key="2">
    <source>
        <dbReference type="ARBA" id="ARBA00022448"/>
    </source>
</evidence>
<evidence type="ECO:0000313" key="8">
    <source>
        <dbReference type="EMBL" id="KRL43849.1"/>
    </source>
</evidence>
<dbReference type="SUPFAM" id="SSF103473">
    <property type="entry name" value="MFS general substrate transporter"/>
    <property type="match status" value="1"/>
</dbReference>
<dbReference type="PROSITE" id="PS50850">
    <property type="entry name" value="MFS"/>
    <property type="match status" value="1"/>
</dbReference>
<evidence type="ECO:0000259" key="7">
    <source>
        <dbReference type="PROSITE" id="PS50850"/>
    </source>
</evidence>
<feature type="transmembrane region" description="Helical" evidence="6">
    <location>
        <begin position="206"/>
        <end position="227"/>
    </location>
</feature>
<dbReference type="GO" id="GO:0022857">
    <property type="term" value="F:transmembrane transporter activity"/>
    <property type="evidence" value="ECO:0007669"/>
    <property type="project" value="InterPro"/>
</dbReference>
<feature type="transmembrane region" description="Helical" evidence="6">
    <location>
        <begin position="98"/>
        <end position="120"/>
    </location>
</feature>
<dbReference type="PANTHER" id="PTHR23511">
    <property type="entry name" value="SYNAPTIC VESICLE GLYCOPROTEIN 2"/>
    <property type="match status" value="1"/>
</dbReference>
<dbReference type="Pfam" id="PF07690">
    <property type="entry name" value="MFS_1"/>
    <property type="match status" value="1"/>
</dbReference>
<sequence length="400" mass="42950">MKTPKHLLLIVGTAWLFDAMDVALLSFIMPLLKTEWSLTGTQLGLVGAMTSIGMIFGAVLCGRLADAYGRKHVLMGTLILFSVSNLALAFAPNVEWFMAIRVVTGFGLGGELPVAATMLADHFTGVKRSQMLVLGDSFWAWGWIVASLIAFLVMPAFGWRIAVAITLVAALYAFILREHLPAEPKHVKTAHAPFAELMKPAHFKPLATLSVMWFIVMLTYYGIFLWLPSVLTMRGFSIVNSLGYTLAMSIAQLPGYYLAAWLMGKVSRKLIMGIYLVGTIIAALVFGNASSTAMILVAGAALSFFDLGAWGTLIALTPGQFPKIIRGTAMGTAQSIGRIGATVGPFLVGWLFDAGFGIHGVFGLFVGLLIIALIVLVFGVKDDNIVDVTESQVADNAAKL</sequence>
<dbReference type="OrthoDB" id="9787026at2"/>
<dbReference type="EMBL" id="AZEU01000179">
    <property type="protein sequence ID" value="KRL43849.1"/>
    <property type="molecule type" value="Genomic_DNA"/>
</dbReference>
<feature type="transmembrane region" description="Helical" evidence="6">
    <location>
        <begin position="7"/>
        <end position="29"/>
    </location>
</feature>
<organism evidence="8 9">
    <name type="scientific">Lacticaseibacillus manihotivorans DSM 13343 = JCM 12514</name>
    <dbReference type="NCBI Taxonomy" id="1423769"/>
    <lineage>
        <taxon>Bacteria</taxon>
        <taxon>Bacillati</taxon>
        <taxon>Bacillota</taxon>
        <taxon>Bacilli</taxon>
        <taxon>Lactobacillales</taxon>
        <taxon>Lactobacillaceae</taxon>
        <taxon>Lacticaseibacillus</taxon>
    </lineage>
</organism>
<keyword evidence="4 6" id="KW-1133">Transmembrane helix</keyword>
<feature type="transmembrane region" description="Helical" evidence="6">
    <location>
        <begin position="73"/>
        <end position="92"/>
    </location>
</feature>
<dbReference type="GO" id="GO:0005886">
    <property type="term" value="C:plasma membrane"/>
    <property type="evidence" value="ECO:0007669"/>
    <property type="project" value="UniProtKB-SubCell"/>
</dbReference>
<proteinExistence type="predicted"/>
<keyword evidence="2" id="KW-0813">Transport</keyword>
<name>A0A0R1QGX1_9LACO</name>
<evidence type="ECO:0000256" key="6">
    <source>
        <dbReference type="SAM" id="Phobius"/>
    </source>
</evidence>
<feature type="transmembrane region" description="Helical" evidence="6">
    <location>
        <begin position="293"/>
        <end position="316"/>
    </location>
</feature>